<dbReference type="GO" id="GO:0032259">
    <property type="term" value="P:methylation"/>
    <property type="evidence" value="ECO:0007669"/>
    <property type="project" value="UniProtKB-KW"/>
</dbReference>
<keyword evidence="2" id="KW-0808">Transferase</keyword>
<evidence type="ECO:0000256" key="2">
    <source>
        <dbReference type="ARBA" id="ARBA00022679"/>
    </source>
</evidence>
<organism evidence="4 5">
    <name type="scientific">Handelsmanbacteria sp. (strain RIFCSPLOWO2_12_FULL_64_10)</name>
    <dbReference type="NCBI Taxonomy" id="1817868"/>
    <lineage>
        <taxon>Bacteria</taxon>
        <taxon>Candidatus Handelsmaniibacteriota</taxon>
    </lineage>
</organism>
<dbReference type="InterPro" id="IPR002935">
    <property type="entry name" value="SAM_O-MeTrfase"/>
</dbReference>
<proteinExistence type="predicted"/>
<dbReference type="PROSITE" id="PS51682">
    <property type="entry name" value="SAM_OMT_I"/>
    <property type="match status" value="1"/>
</dbReference>
<dbReference type="Pfam" id="PF01596">
    <property type="entry name" value="Methyltransf_3"/>
    <property type="match status" value="1"/>
</dbReference>
<dbReference type="PANTHER" id="PTHR10509:SF14">
    <property type="entry name" value="CAFFEOYL-COA O-METHYLTRANSFERASE 3-RELATED"/>
    <property type="match status" value="1"/>
</dbReference>
<name>A0A1F6CAD7_HANXR</name>
<evidence type="ECO:0008006" key="6">
    <source>
        <dbReference type="Google" id="ProtNLM"/>
    </source>
</evidence>
<evidence type="ECO:0000313" key="5">
    <source>
        <dbReference type="Proteomes" id="UP000178606"/>
    </source>
</evidence>
<dbReference type="InterPro" id="IPR050362">
    <property type="entry name" value="Cation-dep_OMT"/>
</dbReference>
<comment type="caution">
    <text evidence="4">The sequence shown here is derived from an EMBL/GenBank/DDBJ whole genome shotgun (WGS) entry which is preliminary data.</text>
</comment>
<gene>
    <name evidence="4" type="ORF">A3F84_01850</name>
</gene>
<dbReference type="GO" id="GO:0008757">
    <property type="term" value="F:S-adenosylmethionine-dependent methyltransferase activity"/>
    <property type="evidence" value="ECO:0007669"/>
    <property type="project" value="TreeGrafter"/>
</dbReference>
<evidence type="ECO:0000313" key="4">
    <source>
        <dbReference type="EMBL" id="OGG46040.1"/>
    </source>
</evidence>
<dbReference type="AlphaFoldDB" id="A0A1F6CAD7"/>
<dbReference type="GO" id="GO:0008171">
    <property type="term" value="F:O-methyltransferase activity"/>
    <property type="evidence" value="ECO:0007669"/>
    <property type="project" value="InterPro"/>
</dbReference>
<sequence>KILEFGALAGYSGIWLARALPPDGKFITLEINPKHAEIARANYKTAGLADRTEVRVGPAADHLHSVSQEAPFDLVFIDADKESYPAYLDFALGHTRRGGLIVADNANGHGRVHEALKDGDGPRGIQTYNERVARHPRLVSNIIPVGGWLAVSLVL</sequence>
<dbReference type="Proteomes" id="UP000178606">
    <property type="component" value="Unassembled WGS sequence"/>
</dbReference>
<evidence type="ECO:0000256" key="1">
    <source>
        <dbReference type="ARBA" id="ARBA00022603"/>
    </source>
</evidence>
<keyword evidence="3" id="KW-0949">S-adenosyl-L-methionine</keyword>
<dbReference type="SUPFAM" id="SSF53335">
    <property type="entry name" value="S-adenosyl-L-methionine-dependent methyltransferases"/>
    <property type="match status" value="1"/>
</dbReference>
<protein>
    <recommendedName>
        <fullName evidence="6">Methyltransferase</fullName>
    </recommendedName>
</protein>
<feature type="non-terminal residue" evidence="4">
    <location>
        <position position="1"/>
    </location>
</feature>
<dbReference type="InterPro" id="IPR029063">
    <property type="entry name" value="SAM-dependent_MTases_sf"/>
</dbReference>
<keyword evidence="1" id="KW-0489">Methyltransferase</keyword>
<accession>A0A1F6CAD7</accession>
<dbReference type="EMBL" id="MFKF01000346">
    <property type="protein sequence ID" value="OGG46040.1"/>
    <property type="molecule type" value="Genomic_DNA"/>
</dbReference>
<evidence type="ECO:0000256" key="3">
    <source>
        <dbReference type="ARBA" id="ARBA00022691"/>
    </source>
</evidence>
<dbReference type="Gene3D" id="3.40.50.150">
    <property type="entry name" value="Vaccinia Virus protein VP39"/>
    <property type="match status" value="1"/>
</dbReference>
<dbReference type="PANTHER" id="PTHR10509">
    <property type="entry name" value="O-METHYLTRANSFERASE-RELATED"/>
    <property type="match status" value="1"/>
</dbReference>
<reference evidence="4 5" key="1">
    <citation type="journal article" date="2016" name="Nat. Commun.">
        <title>Thousands of microbial genomes shed light on interconnected biogeochemical processes in an aquifer system.</title>
        <authorList>
            <person name="Anantharaman K."/>
            <person name="Brown C.T."/>
            <person name="Hug L.A."/>
            <person name="Sharon I."/>
            <person name="Castelle C.J."/>
            <person name="Probst A.J."/>
            <person name="Thomas B.C."/>
            <person name="Singh A."/>
            <person name="Wilkins M.J."/>
            <person name="Karaoz U."/>
            <person name="Brodie E.L."/>
            <person name="Williams K.H."/>
            <person name="Hubbard S.S."/>
            <person name="Banfield J.F."/>
        </authorList>
    </citation>
    <scope>NUCLEOTIDE SEQUENCE [LARGE SCALE GENOMIC DNA]</scope>
    <source>
        <strain evidence="5">RIFCSPLOWO2_12_FULL_64_10</strain>
    </source>
</reference>